<dbReference type="InterPro" id="IPR019734">
    <property type="entry name" value="TPR_rpt"/>
</dbReference>
<feature type="repeat" description="TPR" evidence="1">
    <location>
        <begin position="40"/>
        <end position="73"/>
    </location>
</feature>
<dbReference type="SUPFAM" id="SSF49464">
    <property type="entry name" value="Carboxypeptidase regulatory domain-like"/>
    <property type="match status" value="1"/>
</dbReference>
<evidence type="ECO:0000259" key="4">
    <source>
        <dbReference type="Pfam" id="PF08308"/>
    </source>
</evidence>
<feature type="region of interest" description="Disordered" evidence="2">
    <location>
        <begin position="195"/>
        <end position="219"/>
    </location>
</feature>
<comment type="caution">
    <text evidence="5">The sequence shown here is derived from an EMBL/GenBank/DDBJ whole genome shotgun (WGS) entry which is preliminary data.</text>
</comment>
<dbReference type="Gene3D" id="1.25.40.10">
    <property type="entry name" value="Tetratricopeptide repeat domain"/>
    <property type="match status" value="1"/>
</dbReference>
<feature type="domain" description="PEGA" evidence="4">
    <location>
        <begin position="128"/>
        <end position="195"/>
    </location>
</feature>
<evidence type="ECO:0000313" key="6">
    <source>
        <dbReference type="Proteomes" id="UP001160301"/>
    </source>
</evidence>
<dbReference type="SMART" id="SM00028">
    <property type="entry name" value="TPR"/>
    <property type="match status" value="2"/>
</dbReference>
<feature type="chain" id="PRO_5046430315" evidence="3">
    <location>
        <begin position="23"/>
        <end position="379"/>
    </location>
</feature>
<dbReference type="InterPro" id="IPR008969">
    <property type="entry name" value="CarboxyPept-like_regulatory"/>
</dbReference>
<organism evidence="5 6">
    <name type="scientific">Polyangium sorediatum</name>
    <dbReference type="NCBI Taxonomy" id="889274"/>
    <lineage>
        <taxon>Bacteria</taxon>
        <taxon>Pseudomonadati</taxon>
        <taxon>Myxococcota</taxon>
        <taxon>Polyangia</taxon>
        <taxon>Polyangiales</taxon>
        <taxon>Polyangiaceae</taxon>
        <taxon>Polyangium</taxon>
    </lineage>
</organism>
<dbReference type="PROSITE" id="PS50005">
    <property type="entry name" value="TPR"/>
    <property type="match status" value="1"/>
</dbReference>
<feature type="signal peptide" evidence="3">
    <location>
        <begin position="1"/>
        <end position="22"/>
    </location>
</feature>
<evidence type="ECO:0000256" key="3">
    <source>
        <dbReference type="SAM" id="SignalP"/>
    </source>
</evidence>
<dbReference type="Proteomes" id="UP001160301">
    <property type="component" value="Unassembled WGS sequence"/>
</dbReference>
<reference evidence="5 6" key="1">
    <citation type="submission" date="2023-04" db="EMBL/GenBank/DDBJ databases">
        <title>The genome sequence of Polyangium sorediatum DSM14670.</title>
        <authorList>
            <person name="Zhang X."/>
        </authorList>
    </citation>
    <scope>NUCLEOTIDE SEQUENCE [LARGE SCALE GENOMIC DNA]</scope>
    <source>
        <strain evidence="5 6">DSM 14670</strain>
    </source>
</reference>
<dbReference type="Pfam" id="PF08308">
    <property type="entry name" value="PEGA"/>
    <property type="match status" value="1"/>
</dbReference>
<evidence type="ECO:0000256" key="1">
    <source>
        <dbReference type="PROSITE-ProRule" id="PRU00339"/>
    </source>
</evidence>
<gene>
    <name evidence="5" type="ORF">QHF89_06025</name>
</gene>
<keyword evidence="3" id="KW-0732">Signal</keyword>
<protein>
    <submittedName>
        <fullName evidence="5">PEGA domain-containing protein</fullName>
    </submittedName>
</protein>
<dbReference type="InterPro" id="IPR011990">
    <property type="entry name" value="TPR-like_helical_dom_sf"/>
</dbReference>
<proteinExistence type="predicted"/>
<keyword evidence="6" id="KW-1185">Reference proteome</keyword>
<evidence type="ECO:0000256" key="2">
    <source>
        <dbReference type="SAM" id="MobiDB-lite"/>
    </source>
</evidence>
<dbReference type="EMBL" id="JARZHI010000003">
    <property type="protein sequence ID" value="MDI1429040.1"/>
    <property type="molecule type" value="Genomic_DNA"/>
</dbReference>
<name>A0ABT6NL45_9BACT</name>
<dbReference type="RefSeq" id="WP_136967091.1">
    <property type="nucleotide sequence ID" value="NZ_JARZHI010000003.1"/>
</dbReference>
<accession>A0ABT6NL45</accession>
<dbReference type="InterPro" id="IPR013229">
    <property type="entry name" value="PEGA"/>
</dbReference>
<sequence>MARAFVRLTVTAAALAFTPAAAAETSAAVAPTTTAQGLDFQTLVDLGDAARAQGKSEAARRAYLHALTLRPNEPTVLGRLGLTAAELGQWVRAVELLHDAIEGNGGDSDAERETFGKMFTRARNEIGLVRVKLNVVGAVVRIDAERLTGTGAGFVAYLEPGRHVLRVEAPGFAPYVQAFMVTKGGTLPLDIEMQRVPEPSPDPAPSAAPAREPVGPSPSHSPRFLVGLGASLAGGFAPGSALGPVGLFEVRWPVGSIGLSVGLDARGVMGLGRLELAPNSALWSVSATLPVCVHAHRVFLCGLGQIEAVITPGVTDTVRPLAGGGARVGTEFVWGAFGVRAWGDVVVRPSPPDYSLGGVEVWRGSPIAGALSIAGVLTL</sequence>
<evidence type="ECO:0000313" key="5">
    <source>
        <dbReference type="EMBL" id="MDI1429040.1"/>
    </source>
</evidence>
<keyword evidence="1" id="KW-0802">TPR repeat</keyword>
<dbReference type="SUPFAM" id="SSF48452">
    <property type="entry name" value="TPR-like"/>
    <property type="match status" value="1"/>
</dbReference>